<proteinExistence type="predicted"/>
<comment type="caution">
    <text evidence="1">The sequence shown here is derived from an EMBL/GenBank/DDBJ whole genome shotgun (WGS) entry which is preliminary data.</text>
</comment>
<gene>
    <name evidence="1" type="ORF">BS47DRAFT_1391326</name>
</gene>
<keyword evidence="2" id="KW-1185">Reference proteome</keyword>
<organism evidence="1 2">
    <name type="scientific">Hydnum rufescens UP504</name>
    <dbReference type="NCBI Taxonomy" id="1448309"/>
    <lineage>
        <taxon>Eukaryota</taxon>
        <taxon>Fungi</taxon>
        <taxon>Dikarya</taxon>
        <taxon>Basidiomycota</taxon>
        <taxon>Agaricomycotina</taxon>
        <taxon>Agaricomycetes</taxon>
        <taxon>Cantharellales</taxon>
        <taxon>Hydnaceae</taxon>
        <taxon>Hydnum</taxon>
    </lineage>
</organism>
<dbReference type="OrthoDB" id="3041713at2759"/>
<evidence type="ECO:0000313" key="2">
    <source>
        <dbReference type="Proteomes" id="UP000886523"/>
    </source>
</evidence>
<dbReference type="EMBL" id="MU128947">
    <property type="protein sequence ID" value="KAF9515661.1"/>
    <property type="molecule type" value="Genomic_DNA"/>
</dbReference>
<dbReference type="AlphaFoldDB" id="A0A9P6DUR9"/>
<sequence>MLLALPSPRVQSRHDHLPTVHPHRWYTTAFGPVPLQLATMIVALLCSNSNHVTVTYRFGKAIIPKAYLSPSSMAVIMENYFKVGVVVELASRPSGTGRFALLIDRERVAQSQGLRHIPDLEHMEAKFPRHRTKGTISWPHSQPMTLALQIARGQHGPVELAYSQTQILKQELGQEIVADPCSSNGDLVHRRSDRIWADLFDTVDSLGKVLSKLCIPDKPEPLLRIYYVQKEWTLVVLKYQQHFQFWASQHPIWGMPPHNQALLPKPTKWPLRPRGTLEPPRLHSLGKYARSLDPLSSLYLITSSLIASLCLRNVLNE</sequence>
<dbReference type="Proteomes" id="UP000886523">
    <property type="component" value="Unassembled WGS sequence"/>
</dbReference>
<name>A0A9P6DUR9_9AGAM</name>
<protein>
    <submittedName>
        <fullName evidence="1">Uncharacterized protein</fullName>
    </submittedName>
</protein>
<evidence type="ECO:0000313" key="1">
    <source>
        <dbReference type="EMBL" id="KAF9515661.1"/>
    </source>
</evidence>
<reference evidence="1" key="1">
    <citation type="journal article" date="2020" name="Nat. Commun.">
        <title>Large-scale genome sequencing of mycorrhizal fungi provides insights into the early evolution of symbiotic traits.</title>
        <authorList>
            <person name="Miyauchi S."/>
            <person name="Kiss E."/>
            <person name="Kuo A."/>
            <person name="Drula E."/>
            <person name="Kohler A."/>
            <person name="Sanchez-Garcia M."/>
            <person name="Morin E."/>
            <person name="Andreopoulos B."/>
            <person name="Barry K.W."/>
            <person name="Bonito G."/>
            <person name="Buee M."/>
            <person name="Carver A."/>
            <person name="Chen C."/>
            <person name="Cichocki N."/>
            <person name="Clum A."/>
            <person name="Culley D."/>
            <person name="Crous P.W."/>
            <person name="Fauchery L."/>
            <person name="Girlanda M."/>
            <person name="Hayes R.D."/>
            <person name="Keri Z."/>
            <person name="LaButti K."/>
            <person name="Lipzen A."/>
            <person name="Lombard V."/>
            <person name="Magnuson J."/>
            <person name="Maillard F."/>
            <person name="Murat C."/>
            <person name="Nolan M."/>
            <person name="Ohm R.A."/>
            <person name="Pangilinan J."/>
            <person name="Pereira M.F."/>
            <person name="Perotto S."/>
            <person name="Peter M."/>
            <person name="Pfister S."/>
            <person name="Riley R."/>
            <person name="Sitrit Y."/>
            <person name="Stielow J.B."/>
            <person name="Szollosi G."/>
            <person name="Zifcakova L."/>
            <person name="Stursova M."/>
            <person name="Spatafora J.W."/>
            <person name="Tedersoo L."/>
            <person name="Vaario L.M."/>
            <person name="Yamada A."/>
            <person name="Yan M."/>
            <person name="Wang P."/>
            <person name="Xu J."/>
            <person name="Bruns T."/>
            <person name="Baldrian P."/>
            <person name="Vilgalys R."/>
            <person name="Dunand C."/>
            <person name="Henrissat B."/>
            <person name="Grigoriev I.V."/>
            <person name="Hibbett D."/>
            <person name="Nagy L.G."/>
            <person name="Martin F.M."/>
        </authorList>
    </citation>
    <scope>NUCLEOTIDE SEQUENCE</scope>
    <source>
        <strain evidence="1">UP504</strain>
    </source>
</reference>
<accession>A0A9P6DUR9</accession>